<evidence type="ECO:0000313" key="10">
    <source>
        <dbReference type="EMBL" id="KAK1265261.1"/>
    </source>
</evidence>
<reference evidence="10" key="1">
    <citation type="journal article" date="2023" name="Nat. Commun.">
        <title>Diploid and tetraploid genomes of Acorus and the evolution of monocots.</title>
        <authorList>
            <person name="Ma L."/>
            <person name="Liu K.W."/>
            <person name="Li Z."/>
            <person name="Hsiao Y.Y."/>
            <person name="Qi Y."/>
            <person name="Fu T."/>
            <person name="Tang G.D."/>
            <person name="Zhang D."/>
            <person name="Sun W.H."/>
            <person name="Liu D.K."/>
            <person name="Li Y."/>
            <person name="Chen G.Z."/>
            <person name="Liu X.D."/>
            <person name="Liao X.Y."/>
            <person name="Jiang Y.T."/>
            <person name="Yu X."/>
            <person name="Hao Y."/>
            <person name="Huang J."/>
            <person name="Zhao X.W."/>
            <person name="Ke S."/>
            <person name="Chen Y.Y."/>
            <person name="Wu W.L."/>
            <person name="Hsu J.L."/>
            <person name="Lin Y.F."/>
            <person name="Huang M.D."/>
            <person name="Li C.Y."/>
            <person name="Huang L."/>
            <person name="Wang Z.W."/>
            <person name="Zhao X."/>
            <person name="Zhong W.Y."/>
            <person name="Peng D.H."/>
            <person name="Ahmad S."/>
            <person name="Lan S."/>
            <person name="Zhang J.S."/>
            <person name="Tsai W.C."/>
            <person name="Van de Peer Y."/>
            <person name="Liu Z.J."/>
        </authorList>
    </citation>
    <scope>NUCLEOTIDE SEQUENCE</scope>
    <source>
        <strain evidence="10">SCP</strain>
    </source>
</reference>
<dbReference type="InterPro" id="IPR002344">
    <property type="entry name" value="Lupus_La"/>
</dbReference>
<dbReference type="InterPro" id="IPR000504">
    <property type="entry name" value="RRM_dom"/>
</dbReference>
<feature type="domain" description="RRM" evidence="7">
    <location>
        <begin position="150"/>
        <end position="227"/>
    </location>
</feature>
<dbReference type="GO" id="GO:1990904">
    <property type="term" value="C:ribonucleoprotein complex"/>
    <property type="evidence" value="ECO:0007669"/>
    <property type="project" value="UniProtKB-UniRule"/>
</dbReference>
<evidence type="ECO:0008006" key="12">
    <source>
        <dbReference type="Google" id="ProtNLM"/>
    </source>
</evidence>
<name>A0AAV9AM71_ACOGR</name>
<dbReference type="PROSITE" id="PS51939">
    <property type="entry name" value="XRRM"/>
    <property type="match status" value="1"/>
</dbReference>
<feature type="compositionally biased region" description="Basic and acidic residues" evidence="6">
    <location>
        <begin position="229"/>
        <end position="240"/>
    </location>
</feature>
<dbReference type="Pfam" id="PF08777">
    <property type="entry name" value="RRM_3"/>
    <property type="match status" value="1"/>
</dbReference>
<evidence type="ECO:0000259" key="8">
    <source>
        <dbReference type="PROSITE" id="PS50961"/>
    </source>
</evidence>
<dbReference type="PANTHER" id="PTHR22792:SF140">
    <property type="entry name" value="ACHILLES, ISOFORM A"/>
    <property type="match status" value="1"/>
</dbReference>
<dbReference type="Pfam" id="PF00076">
    <property type="entry name" value="RRM_1"/>
    <property type="match status" value="1"/>
</dbReference>
<feature type="compositionally biased region" description="Acidic residues" evidence="6">
    <location>
        <begin position="358"/>
        <end position="372"/>
    </location>
</feature>
<dbReference type="SUPFAM" id="SSF54928">
    <property type="entry name" value="RNA-binding domain, RBD"/>
    <property type="match status" value="2"/>
</dbReference>
<dbReference type="Gene3D" id="1.10.10.10">
    <property type="entry name" value="Winged helix-like DNA-binding domain superfamily/Winged helix DNA-binding domain"/>
    <property type="match status" value="1"/>
</dbReference>
<evidence type="ECO:0000259" key="9">
    <source>
        <dbReference type="PROSITE" id="PS51939"/>
    </source>
</evidence>
<feature type="region of interest" description="Disordered" evidence="6">
    <location>
        <begin position="287"/>
        <end position="387"/>
    </location>
</feature>
<dbReference type="FunFam" id="1.10.10.10:FF:000795">
    <property type="entry name" value="La protein 2"/>
    <property type="match status" value="1"/>
</dbReference>
<evidence type="ECO:0000256" key="1">
    <source>
        <dbReference type="ARBA" id="ARBA00004123"/>
    </source>
</evidence>
<feature type="region of interest" description="Disordered" evidence="6">
    <location>
        <begin position="467"/>
        <end position="504"/>
    </location>
</feature>
<feature type="compositionally biased region" description="Polar residues" evidence="6">
    <location>
        <begin position="241"/>
        <end position="252"/>
    </location>
</feature>
<dbReference type="AlphaFoldDB" id="A0AAV9AM71"/>
<keyword evidence="11" id="KW-1185">Reference proteome</keyword>
<feature type="compositionally biased region" description="Basic and acidic residues" evidence="6">
    <location>
        <begin position="287"/>
        <end position="306"/>
    </location>
</feature>
<evidence type="ECO:0000256" key="2">
    <source>
        <dbReference type="ARBA" id="ARBA00022884"/>
    </source>
</evidence>
<evidence type="ECO:0000256" key="4">
    <source>
        <dbReference type="ARBA" id="ARBA00057261"/>
    </source>
</evidence>
<dbReference type="PROSITE" id="PS50102">
    <property type="entry name" value="RRM"/>
    <property type="match status" value="1"/>
</dbReference>
<feature type="region of interest" description="Disordered" evidence="6">
    <location>
        <begin position="229"/>
        <end position="252"/>
    </location>
</feature>
<dbReference type="SMART" id="SM00715">
    <property type="entry name" value="LA"/>
    <property type="match status" value="1"/>
</dbReference>
<dbReference type="Pfam" id="PF05383">
    <property type="entry name" value="La"/>
    <property type="match status" value="1"/>
</dbReference>
<dbReference type="GO" id="GO:0006396">
    <property type="term" value="P:RNA processing"/>
    <property type="evidence" value="ECO:0007669"/>
    <property type="project" value="InterPro"/>
</dbReference>
<evidence type="ECO:0000313" key="11">
    <source>
        <dbReference type="Proteomes" id="UP001179952"/>
    </source>
</evidence>
<accession>A0AAV9AM71</accession>
<keyword evidence="2 5" id="KW-0694">RNA-binding</keyword>
<dbReference type="GO" id="GO:0005634">
    <property type="term" value="C:nucleus"/>
    <property type="evidence" value="ECO:0007669"/>
    <property type="project" value="UniProtKB-SubCell"/>
</dbReference>
<dbReference type="InterPro" id="IPR012677">
    <property type="entry name" value="Nucleotide-bd_a/b_plait_sf"/>
</dbReference>
<dbReference type="GO" id="GO:0003729">
    <property type="term" value="F:mRNA binding"/>
    <property type="evidence" value="ECO:0007669"/>
    <property type="project" value="TreeGrafter"/>
</dbReference>
<dbReference type="Gene3D" id="3.30.70.330">
    <property type="match status" value="2"/>
</dbReference>
<sequence length="504" mass="56072">MTRTIARSFRAPKTLKTLSFPIQPLLSPADPASMAITAALDEEKAKKVLRQVEFYFSDSNLPRDNFLKKTVSESDDGLVSLALICSFARMRGHLDLGDLKPEELPEETILSVAETLRRSSFLRVSEDGKKIGRSTELKKPEEVIEQVNARTVAASPLEHGVKLEDVESFFSQYGKVNSVRLPRHVADKRFFCGTALVEFSTEEDAEKVLKESLVYAGAELELKPKKEFDSEQEKMLEQHEVSQSLKQNGSQANGSYQKGLIIGFKLKSLSVGKSAEINLPLKPCDKEDAQKKDAESTIEDVTKEDQANTSENVKNNEEAPLADAESAEKLDKSCAGEGEGITSEGNGKEGEQKSTEDTIVESEERDTEDSMQDDEKAIIDKQNSSATEKDIVTREDLKQVFQIFGIVKYIDYSMGGESGYIRFEDPEAAVKARASAVLVEEGGIVVKSYIATLEPVTGEAEKEYWGRLRDSQEKKHREFKGKRGRGRNNGGGRHFNGKRPRRDE</sequence>
<gene>
    <name evidence="10" type="ORF">QJS04_geneDACA019437</name>
</gene>
<feature type="compositionally biased region" description="Basic residues" evidence="6">
    <location>
        <begin position="477"/>
        <end position="486"/>
    </location>
</feature>
<dbReference type="InterPro" id="IPR014886">
    <property type="entry name" value="La_xRRM"/>
</dbReference>
<feature type="domain" description="XRRM" evidence="9">
    <location>
        <begin position="373"/>
        <end position="501"/>
    </location>
</feature>
<dbReference type="EMBL" id="JAUJYN010000008">
    <property type="protein sequence ID" value="KAK1265261.1"/>
    <property type="molecule type" value="Genomic_DNA"/>
</dbReference>
<dbReference type="PROSITE" id="PS50961">
    <property type="entry name" value="HTH_LA"/>
    <property type="match status" value="1"/>
</dbReference>
<comment type="function">
    <text evidence="4">Binds to the 3' poly(U) terminus of nascent RNA polymerase III transcripts, protecting them from exonuclease digestion and facilitating their folding and maturation.</text>
</comment>
<dbReference type="SMART" id="SM00360">
    <property type="entry name" value="RRM"/>
    <property type="match status" value="2"/>
</dbReference>
<dbReference type="CDD" id="cd12291">
    <property type="entry name" value="RRM1_La"/>
    <property type="match status" value="1"/>
</dbReference>
<proteinExistence type="predicted"/>
<dbReference type="InterPro" id="IPR036390">
    <property type="entry name" value="WH_DNA-bd_sf"/>
</dbReference>
<dbReference type="CDD" id="cd08030">
    <property type="entry name" value="LA_like_plant"/>
    <property type="match status" value="1"/>
</dbReference>
<feature type="compositionally biased region" description="Basic and acidic residues" evidence="6">
    <location>
        <begin position="346"/>
        <end position="356"/>
    </location>
</feature>
<reference evidence="10" key="2">
    <citation type="submission" date="2023-06" db="EMBL/GenBank/DDBJ databases">
        <authorList>
            <person name="Ma L."/>
            <person name="Liu K.-W."/>
            <person name="Li Z."/>
            <person name="Hsiao Y.-Y."/>
            <person name="Qi Y."/>
            <person name="Fu T."/>
            <person name="Tang G."/>
            <person name="Zhang D."/>
            <person name="Sun W.-H."/>
            <person name="Liu D.-K."/>
            <person name="Li Y."/>
            <person name="Chen G.-Z."/>
            <person name="Liu X.-D."/>
            <person name="Liao X.-Y."/>
            <person name="Jiang Y.-T."/>
            <person name="Yu X."/>
            <person name="Hao Y."/>
            <person name="Huang J."/>
            <person name="Zhao X.-W."/>
            <person name="Ke S."/>
            <person name="Chen Y.-Y."/>
            <person name="Wu W.-L."/>
            <person name="Hsu J.-L."/>
            <person name="Lin Y.-F."/>
            <person name="Huang M.-D."/>
            <person name="Li C.-Y."/>
            <person name="Huang L."/>
            <person name="Wang Z.-W."/>
            <person name="Zhao X."/>
            <person name="Zhong W.-Y."/>
            <person name="Peng D.-H."/>
            <person name="Ahmad S."/>
            <person name="Lan S."/>
            <person name="Zhang J.-S."/>
            <person name="Tsai W.-C."/>
            <person name="Van De Peer Y."/>
            <person name="Liu Z.-J."/>
        </authorList>
    </citation>
    <scope>NUCLEOTIDE SEQUENCE</scope>
    <source>
        <strain evidence="10">SCP</strain>
        <tissue evidence="10">Leaves</tissue>
    </source>
</reference>
<dbReference type="PRINTS" id="PR00302">
    <property type="entry name" value="LUPUSLA"/>
</dbReference>
<keyword evidence="3" id="KW-0539">Nucleus</keyword>
<dbReference type="InterPro" id="IPR006630">
    <property type="entry name" value="La_HTH"/>
</dbReference>
<comment type="caution">
    <text evidence="10">The sequence shown here is derived from an EMBL/GenBank/DDBJ whole genome shotgun (WGS) entry which is preliminary data.</text>
</comment>
<evidence type="ECO:0000259" key="7">
    <source>
        <dbReference type="PROSITE" id="PS50102"/>
    </source>
</evidence>
<feature type="compositionally biased region" description="Basic and acidic residues" evidence="6">
    <location>
        <begin position="467"/>
        <end position="476"/>
    </location>
</feature>
<evidence type="ECO:0000256" key="3">
    <source>
        <dbReference type="ARBA" id="ARBA00023242"/>
    </source>
</evidence>
<feature type="compositionally biased region" description="Basic residues" evidence="6">
    <location>
        <begin position="495"/>
        <end position="504"/>
    </location>
</feature>
<dbReference type="InterPro" id="IPR035979">
    <property type="entry name" value="RBD_domain_sf"/>
</dbReference>
<protein>
    <recommendedName>
        <fullName evidence="12">La protein 1</fullName>
    </recommendedName>
</protein>
<evidence type="ECO:0000256" key="5">
    <source>
        <dbReference type="PROSITE-ProRule" id="PRU00332"/>
    </source>
</evidence>
<dbReference type="SUPFAM" id="SSF46785">
    <property type="entry name" value="Winged helix' DNA-binding domain"/>
    <property type="match status" value="1"/>
</dbReference>
<evidence type="ECO:0000256" key="6">
    <source>
        <dbReference type="SAM" id="MobiDB-lite"/>
    </source>
</evidence>
<feature type="domain" description="HTH La-type RNA-binding" evidence="8">
    <location>
        <begin position="38"/>
        <end position="141"/>
    </location>
</feature>
<dbReference type="InterPro" id="IPR045180">
    <property type="entry name" value="La_dom_prot"/>
</dbReference>
<dbReference type="Proteomes" id="UP001179952">
    <property type="component" value="Unassembled WGS sequence"/>
</dbReference>
<dbReference type="PANTHER" id="PTHR22792">
    <property type="entry name" value="LUPUS LA PROTEIN-RELATED"/>
    <property type="match status" value="1"/>
</dbReference>
<comment type="subcellular location">
    <subcellularLocation>
        <location evidence="1">Nucleus</location>
    </subcellularLocation>
</comment>
<organism evidence="10 11">
    <name type="scientific">Acorus gramineus</name>
    <name type="common">Dwarf sweet flag</name>
    <dbReference type="NCBI Taxonomy" id="55184"/>
    <lineage>
        <taxon>Eukaryota</taxon>
        <taxon>Viridiplantae</taxon>
        <taxon>Streptophyta</taxon>
        <taxon>Embryophyta</taxon>
        <taxon>Tracheophyta</taxon>
        <taxon>Spermatophyta</taxon>
        <taxon>Magnoliopsida</taxon>
        <taxon>Liliopsida</taxon>
        <taxon>Acoraceae</taxon>
        <taxon>Acorus</taxon>
    </lineage>
</organism>
<dbReference type="InterPro" id="IPR036388">
    <property type="entry name" value="WH-like_DNA-bd_sf"/>
</dbReference>